<dbReference type="SMART" id="SM00025">
    <property type="entry name" value="Pumilio"/>
    <property type="match status" value="6"/>
</dbReference>
<feature type="repeat" description="Pumilio" evidence="3">
    <location>
        <begin position="910"/>
        <end position="948"/>
    </location>
</feature>
<dbReference type="PROSITE" id="PS50302">
    <property type="entry name" value="PUM"/>
    <property type="match status" value="2"/>
</dbReference>
<gene>
    <name evidence="7" type="ORF">JVT61DRAFT_2074</name>
</gene>
<dbReference type="GO" id="GO:0003723">
    <property type="term" value="F:RNA binding"/>
    <property type="evidence" value="ECO:0007669"/>
    <property type="project" value="UniProtKB-UniRule"/>
</dbReference>
<comment type="caution">
    <text evidence="7">The sequence shown here is derived from an EMBL/GenBank/DDBJ whole genome shotgun (WGS) entry which is preliminary data.</text>
</comment>
<keyword evidence="8" id="KW-1185">Reference proteome</keyword>
<protein>
    <submittedName>
        <fullName evidence="7">Uncharacterized protein</fullName>
    </submittedName>
</protein>
<feature type="region of interest" description="Disordered" evidence="4">
    <location>
        <begin position="538"/>
        <end position="567"/>
    </location>
</feature>
<feature type="domain" description="RRM" evidence="5">
    <location>
        <begin position="454"/>
        <end position="532"/>
    </location>
</feature>
<name>A0A8I2YSP2_9AGAM</name>
<dbReference type="PANTHER" id="PTHR47093:SF1">
    <property type="entry name" value="PROTEIN JSN1-RELATED"/>
    <property type="match status" value="1"/>
</dbReference>
<dbReference type="PROSITE" id="PS50102">
    <property type="entry name" value="RRM"/>
    <property type="match status" value="2"/>
</dbReference>
<dbReference type="FunFam" id="3.30.70.330:FF:000486">
    <property type="entry name" value="Pumilio domain-containing protein c"/>
    <property type="match status" value="1"/>
</dbReference>
<dbReference type="GO" id="GO:0000288">
    <property type="term" value="P:nuclear-transcribed mRNA catabolic process, deadenylation-dependent decay"/>
    <property type="evidence" value="ECO:0007669"/>
    <property type="project" value="TreeGrafter"/>
</dbReference>
<sequence length="1309" mass="140018">MSLSASDNNGSYSRVPSGKTPPPAPSAAFAKRAREIQAEERLGRYRPPALRALVPSGSPPNDLASNISSQGDSDITPASAYPPGFRRARAGTLPSDVHLAAQRFATVSTTLGSTTPSTESFTDQAQQRQNANTPPSLVVPPRPGLRHSATLVTPAATTNTPVGVVERNSRLRSGSLTLPSSGLMNPFGPSIFSSSWLSSTNSSGSSIPVLDELRSVTSADSADEFDVHTLDYLGLDDSHRPPAATLSELRTQAQAAIAGNLANPPRLRASTVSNPYRARSSGATSLLATPSGEDEEEFFDNYETQQLYGRQRLSSYDGALSDANLLHSSYVAKGFKQTDHLSPGSALASRPRAISVGTLDDPTRSLQRRVMTSEVQIPYLNDLTPATGSLVSPASILKSDAKLASRSTSSSTVHFPNGEVCRASAYLVAPNSQGRAVSPKSEVNNNSQTQTPTRSLWIGNLDSAVTSEQLIHVFAPYGAIESLRLLPEKECGFVNFVDQADAIRAKDDVLNRLGGNIGMPNGQTVRIGFGKADSAPVAPAKGTTITNSGATSPNSMSKSASPGLGGLDAQLQSTPTRALWIGSIPSTTTPATILNVFSPYGPIESARVLTHKNCGFSEFLPFCRKCVIEFVAVNFERLDDAVRARKALNGRDVLGSDVGAIRIGFAKVPVKNGQESNGAQEDNPSVAVQGIGDLSVGATIHALRSVKGASTIPADQQVLGGTVENYRSNLLLSMIGSGMHNIAYVSDGLSKPAGWTPSVTEQQMIMRELSKGSVDAETDIQALSEFRPPTMYYTTIPLVSDRPNNRRWDASKLRELRKRLDSGTMSVEEADQVAGDFLDGEIVDLASDWLGNTVVQKLFEKCSAAPRFAMLERISPHLAMIGIHKNGTWAAQKIIECVQTPEEVGVIMQNLRAYAPPLLLDQFGNYVVQCCLRFGPPANDFIFDAMVDRMWEIAQGRFGARSMRACLESPHVSISQQRRIATAVILNSIPLATNPNGALLLTWLLDTSSFPSRYSLLAPRFTPHLSHLCTHKLASLTVLRIVNQKIEPEASRQIVQALFSSPGDHVLTDVLGDQVNGVAVIHKILTSPFLDLADKPNFIEATKRVLIELKVIATQAYRRLIEEVGLPIPNYQPTYTTNGPPGKKGQSHNSFGVPGLPSGYPSNDQGLASMMAALQMGGQNPHSGPPQLHIDPTYGQSNPPARPRSSNPPSAFSPSSDPFNPFALRSPDISSSRPTARRNGVMPAATSMTQNPVSTIPYGPQSPGVAQPSNVLGMGQAAYSGQTVPQVYPTYAMYQVYQQTPPTNMGGFN</sequence>
<dbReference type="InterPro" id="IPR011989">
    <property type="entry name" value="ARM-like"/>
</dbReference>
<feature type="compositionally biased region" description="Basic and acidic residues" evidence="4">
    <location>
        <begin position="32"/>
        <end position="43"/>
    </location>
</feature>
<dbReference type="Pfam" id="PF00806">
    <property type="entry name" value="PUF"/>
    <property type="match status" value="3"/>
</dbReference>
<dbReference type="InterPro" id="IPR052645">
    <property type="entry name" value="Pumilio_domain_protein"/>
</dbReference>
<evidence type="ECO:0000313" key="8">
    <source>
        <dbReference type="Proteomes" id="UP000683000"/>
    </source>
</evidence>
<feature type="compositionally biased region" description="Polar residues" evidence="4">
    <location>
        <begin position="63"/>
        <end position="73"/>
    </location>
</feature>
<keyword evidence="1" id="KW-0677">Repeat</keyword>
<evidence type="ECO:0000256" key="2">
    <source>
        <dbReference type="PROSITE-ProRule" id="PRU00176"/>
    </source>
</evidence>
<feature type="region of interest" description="Disordered" evidence="4">
    <location>
        <begin position="110"/>
        <end position="141"/>
    </location>
</feature>
<dbReference type="InterPro" id="IPR035979">
    <property type="entry name" value="RBD_domain_sf"/>
</dbReference>
<dbReference type="SMART" id="SM00360">
    <property type="entry name" value="RRM"/>
    <property type="match status" value="2"/>
</dbReference>
<feature type="compositionally biased region" description="Polar residues" evidence="4">
    <location>
        <begin position="1"/>
        <end position="14"/>
    </location>
</feature>
<dbReference type="Gene3D" id="1.25.10.10">
    <property type="entry name" value="Leucine-rich Repeat Variant"/>
    <property type="match status" value="1"/>
</dbReference>
<dbReference type="InterPro" id="IPR016024">
    <property type="entry name" value="ARM-type_fold"/>
</dbReference>
<feature type="region of interest" description="Disordered" evidence="4">
    <location>
        <begin position="1131"/>
        <end position="1252"/>
    </location>
</feature>
<dbReference type="InterPro" id="IPR001313">
    <property type="entry name" value="Pumilio_RNA-bd_rpt"/>
</dbReference>
<feature type="region of interest" description="Disordered" evidence="4">
    <location>
        <begin position="1"/>
        <end position="87"/>
    </location>
</feature>
<dbReference type="Proteomes" id="UP000683000">
    <property type="component" value="Unassembled WGS sequence"/>
</dbReference>
<feature type="repeat" description="Pumilio" evidence="3">
    <location>
        <begin position="836"/>
        <end position="872"/>
    </location>
</feature>
<evidence type="ECO:0000259" key="6">
    <source>
        <dbReference type="PROSITE" id="PS50303"/>
    </source>
</evidence>
<feature type="compositionally biased region" description="Polar residues" evidence="4">
    <location>
        <begin position="110"/>
        <end position="135"/>
    </location>
</feature>
<evidence type="ECO:0000256" key="4">
    <source>
        <dbReference type="SAM" id="MobiDB-lite"/>
    </source>
</evidence>
<dbReference type="InterPro" id="IPR012677">
    <property type="entry name" value="Nucleotide-bd_a/b_plait_sf"/>
</dbReference>
<dbReference type="InterPro" id="IPR033133">
    <property type="entry name" value="PUM-HD"/>
</dbReference>
<dbReference type="SUPFAM" id="SSF48371">
    <property type="entry name" value="ARM repeat"/>
    <property type="match status" value="1"/>
</dbReference>
<evidence type="ECO:0000256" key="1">
    <source>
        <dbReference type="ARBA" id="ARBA00022737"/>
    </source>
</evidence>
<reference evidence="7" key="1">
    <citation type="submission" date="2021-03" db="EMBL/GenBank/DDBJ databases">
        <title>Evolutionary innovations through gain and loss of genes in the ectomycorrhizal Boletales.</title>
        <authorList>
            <person name="Wu G."/>
            <person name="Miyauchi S."/>
            <person name="Morin E."/>
            <person name="Yang Z.-L."/>
            <person name="Xu J."/>
            <person name="Martin F.M."/>
        </authorList>
    </citation>
    <scope>NUCLEOTIDE SEQUENCE</scope>
    <source>
        <strain evidence="7">BR01</strain>
    </source>
</reference>
<feature type="compositionally biased region" description="Polar residues" evidence="4">
    <location>
        <begin position="543"/>
        <end position="560"/>
    </location>
</feature>
<feature type="compositionally biased region" description="Low complexity" evidence="4">
    <location>
        <begin position="1197"/>
        <end position="1223"/>
    </location>
</feature>
<dbReference type="EMBL" id="JAGFBS010000012">
    <property type="protein sequence ID" value="KAG6376102.1"/>
    <property type="molecule type" value="Genomic_DNA"/>
</dbReference>
<feature type="domain" description="PUM-HD" evidence="6">
    <location>
        <begin position="775"/>
        <end position="1128"/>
    </location>
</feature>
<evidence type="ECO:0000256" key="3">
    <source>
        <dbReference type="PROSITE-ProRule" id="PRU00317"/>
    </source>
</evidence>
<evidence type="ECO:0000259" key="5">
    <source>
        <dbReference type="PROSITE" id="PS50102"/>
    </source>
</evidence>
<dbReference type="Pfam" id="PF00076">
    <property type="entry name" value="RRM_1"/>
    <property type="match status" value="2"/>
</dbReference>
<evidence type="ECO:0000313" key="7">
    <source>
        <dbReference type="EMBL" id="KAG6376102.1"/>
    </source>
</evidence>
<dbReference type="InterPro" id="IPR000504">
    <property type="entry name" value="RRM_dom"/>
</dbReference>
<organism evidence="7 8">
    <name type="scientific">Boletus reticuloceps</name>
    <dbReference type="NCBI Taxonomy" id="495285"/>
    <lineage>
        <taxon>Eukaryota</taxon>
        <taxon>Fungi</taxon>
        <taxon>Dikarya</taxon>
        <taxon>Basidiomycota</taxon>
        <taxon>Agaricomycotina</taxon>
        <taxon>Agaricomycetes</taxon>
        <taxon>Agaricomycetidae</taxon>
        <taxon>Boletales</taxon>
        <taxon>Boletineae</taxon>
        <taxon>Boletaceae</taxon>
        <taxon>Boletoideae</taxon>
        <taxon>Boletus</taxon>
    </lineage>
</organism>
<dbReference type="Gene3D" id="3.30.70.330">
    <property type="match status" value="2"/>
</dbReference>
<proteinExistence type="predicted"/>
<dbReference type="SUPFAM" id="SSF54928">
    <property type="entry name" value="RNA-binding domain, RBD"/>
    <property type="match status" value="1"/>
</dbReference>
<feature type="domain" description="RRM" evidence="5">
    <location>
        <begin position="577"/>
        <end position="668"/>
    </location>
</feature>
<accession>A0A8I2YSP2</accession>
<keyword evidence="2" id="KW-0694">RNA-binding</keyword>
<dbReference type="CDD" id="cd00590">
    <property type="entry name" value="RRM_SF"/>
    <property type="match status" value="1"/>
</dbReference>
<dbReference type="PANTHER" id="PTHR47093">
    <property type="entry name" value="PROTEIN JSN1-RELATED"/>
    <property type="match status" value="1"/>
</dbReference>
<dbReference type="OrthoDB" id="2017782at2759"/>
<dbReference type="PROSITE" id="PS50303">
    <property type="entry name" value="PUM_HD"/>
    <property type="match status" value="1"/>
</dbReference>